<dbReference type="Proteomes" id="UP001176940">
    <property type="component" value="Unassembled WGS sequence"/>
</dbReference>
<reference evidence="1" key="1">
    <citation type="submission" date="2023-07" db="EMBL/GenBank/DDBJ databases">
        <authorList>
            <person name="Stuckert A."/>
        </authorList>
    </citation>
    <scope>NUCLEOTIDE SEQUENCE</scope>
</reference>
<keyword evidence="2" id="KW-1185">Reference proteome</keyword>
<sequence length="226" mass="25312">MNVNMYHFYGNFASFSSKSERGLPLGLLVQPGIINTFTPAQGKIALRRRVLWRTENELQSNIAASMQPAGPANTEVCSQALAKFKDVMAHFSVPLSPKKTIGPVSIITFLGIEIDSIAMKFRLPQEKIDKLLELINGCISDDVINGSVLQEQPDLWVQERLEELECPHLIWDVWRLDPLDMLVDSPVDLESLCERCWEEGMNSGFSTQSRGQCITLALSPARFTKC</sequence>
<dbReference type="EMBL" id="CAUEEQ010043195">
    <property type="protein sequence ID" value="CAJ0957083.1"/>
    <property type="molecule type" value="Genomic_DNA"/>
</dbReference>
<proteinExistence type="predicted"/>
<organism evidence="1 2">
    <name type="scientific">Ranitomeya imitator</name>
    <name type="common">mimic poison frog</name>
    <dbReference type="NCBI Taxonomy" id="111125"/>
    <lineage>
        <taxon>Eukaryota</taxon>
        <taxon>Metazoa</taxon>
        <taxon>Chordata</taxon>
        <taxon>Craniata</taxon>
        <taxon>Vertebrata</taxon>
        <taxon>Euteleostomi</taxon>
        <taxon>Amphibia</taxon>
        <taxon>Batrachia</taxon>
        <taxon>Anura</taxon>
        <taxon>Neobatrachia</taxon>
        <taxon>Hyloidea</taxon>
        <taxon>Dendrobatidae</taxon>
        <taxon>Dendrobatinae</taxon>
        <taxon>Ranitomeya</taxon>
    </lineage>
</organism>
<evidence type="ECO:0000313" key="1">
    <source>
        <dbReference type="EMBL" id="CAJ0957083.1"/>
    </source>
</evidence>
<evidence type="ECO:0000313" key="2">
    <source>
        <dbReference type="Proteomes" id="UP001176940"/>
    </source>
</evidence>
<name>A0ABN9M6E1_9NEOB</name>
<accession>A0ABN9M6E1</accession>
<gene>
    <name evidence="1" type="ORF">RIMI_LOCUS15819522</name>
</gene>
<protein>
    <submittedName>
        <fullName evidence="1">Uncharacterized protein</fullName>
    </submittedName>
</protein>
<comment type="caution">
    <text evidence="1">The sequence shown here is derived from an EMBL/GenBank/DDBJ whole genome shotgun (WGS) entry which is preliminary data.</text>
</comment>